<evidence type="ECO:0000259" key="8">
    <source>
        <dbReference type="PROSITE" id="PS50928"/>
    </source>
</evidence>
<evidence type="ECO:0000256" key="2">
    <source>
        <dbReference type="ARBA" id="ARBA00022448"/>
    </source>
</evidence>
<name>T0YJH9_9ZZZZ</name>
<dbReference type="PROSITE" id="PS50928">
    <property type="entry name" value="ABC_TM1"/>
    <property type="match status" value="1"/>
</dbReference>
<keyword evidence="5 7" id="KW-1133">Transmembrane helix</keyword>
<dbReference type="Pfam" id="PF00528">
    <property type="entry name" value="BPD_transp_1"/>
    <property type="match status" value="1"/>
</dbReference>
<dbReference type="PANTHER" id="PTHR43163">
    <property type="entry name" value="DIPEPTIDE TRANSPORT SYSTEM PERMEASE PROTEIN DPPB-RELATED"/>
    <property type="match status" value="1"/>
</dbReference>
<evidence type="ECO:0000256" key="4">
    <source>
        <dbReference type="ARBA" id="ARBA00022692"/>
    </source>
</evidence>
<reference evidence="9" key="1">
    <citation type="submission" date="2013-08" db="EMBL/GenBank/DDBJ databases">
        <authorList>
            <person name="Mendez C."/>
            <person name="Richter M."/>
            <person name="Ferrer M."/>
            <person name="Sanchez J."/>
        </authorList>
    </citation>
    <scope>NUCLEOTIDE SEQUENCE</scope>
</reference>
<keyword evidence="2" id="KW-0813">Transport</keyword>
<feature type="transmembrane region" description="Helical" evidence="7">
    <location>
        <begin position="58"/>
        <end position="83"/>
    </location>
</feature>
<dbReference type="CDD" id="cd06261">
    <property type="entry name" value="TM_PBP2"/>
    <property type="match status" value="1"/>
</dbReference>
<keyword evidence="4 7" id="KW-0812">Transmembrane</keyword>
<proteinExistence type="predicted"/>
<evidence type="ECO:0000256" key="7">
    <source>
        <dbReference type="SAM" id="Phobius"/>
    </source>
</evidence>
<feature type="domain" description="ABC transmembrane type-1" evidence="8">
    <location>
        <begin position="56"/>
        <end position="175"/>
    </location>
</feature>
<comment type="subcellular location">
    <subcellularLocation>
        <location evidence="1">Cell membrane</location>
        <topology evidence="1">Multi-pass membrane protein</topology>
    </subcellularLocation>
</comment>
<organism evidence="9">
    <name type="scientific">mine drainage metagenome</name>
    <dbReference type="NCBI Taxonomy" id="410659"/>
    <lineage>
        <taxon>unclassified sequences</taxon>
        <taxon>metagenomes</taxon>
        <taxon>ecological metagenomes</taxon>
    </lineage>
</organism>
<feature type="non-terminal residue" evidence="9">
    <location>
        <position position="1"/>
    </location>
</feature>
<evidence type="ECO:0000256" key="5">
    <source>
        <dbReference type="ARBA" id="ARBA00022989"/>
    </source>
</evidence>
<protein>
    <submittedName>
        <fullName evidence="9">Binding-protein-dependent transport system inner membrane component</fullName>
    </submittedName>
</protein>
<keyword evidence="3" id="KW-1003">Cell membrane</keyword>
<dbReference type="InterPro" id="IPR000515">
    <property type="entry name" value="MetI-like"/>
</dbReference>
<dbReference type="GO" id="GO:0055085">
    <property type="term" value="P:transmembrane transport"/>
    <property type="evidence" value="ECO:0007669"/>
    <property type="project" value="InterPro"/>
</dbReference>
<sequence length="175" mass="19265">AVTAAMKRAIGIQLGLPHTSLLVQYGDYLANVVRLRLGMSTSVPGESVMRAIEIAAPWSVALVGSTTIATFFLGTLLGIYAAWHRQSRIDQMISVGTTLTSSFPSFWIALMLLFFFGFKLRWFPLVGGYYPGVTPHLTWNFMVDAAYHLVLGWIALVITGLSGWVFGMRNNMVTT</sequence>
<evidence type="ECO:0000256" key="6">
    <source>
        <dbReference type="ARBA" id="ARBA00023136"/>
    </source>
</evidence>
<reference evidence="9" key="2">
    <citation type="journal article" date="2014" name="ISME J.">
        <title>Microbial stratification in low pH oxic and suboxic macroscopic growths along an acid mine drainage.</title>
        <authorList>
            <person name="Mendez-Garcia C."/>
            <person name="Mesa V."/>
            <person name="Sprenger R.R."/>
            <person name="Richter M."/>
            <person name="Diez M.S."/>
            <person name="Solano J."/>
            <person name="Bargiela R."/>
            <person name="Golyshina O.V."/>
            <person name="Manteca A."/>
            <person name="Ramos J.L."/>
            <person name="Gallego J.R."/>
            <person name="Llorente I."/>
            <person name="Martins Dos Santos V.A."/>
            <person name="Jensen O.N."/>
            <person name="Pelaez A.I."/>
            <person name="Sanchez J."/>
            <person name="Ferrer M."/>
        </authorList>
    </citation>
    <scope>NUCLEOTIDE SEQUENCE</scope>
</reference>
<keyword evidence="6 7" id="KW-0472">Membrane</keyword>
<evidence type="ECO:0000256" key="3">
    <source>
        <dbReference type="ARBA" id="ARBA00022475"/>
    </source>
</evidence>
<dbReference type="EMBL" id="AUZX01014094">
    <property type="protein sequence ID" value="EQD33313.1"/>
    <property type="molecule type" value="Genomic_DNA"/>
</dbReference>
<comment type="caution">
    <text evidence="9">The sequence shown here is derived from an EMBL/GenBank/DDBJ whole genome shotgun (WGS) entry which is preliminary data.</text>
</comment>
<dbReference type="AlphaFoldDB" id="T0YJH9"/>
<feature type="transmembrane region" description="Helical" evidence="7">
    <location>
        <begin position="145"/>
        <end position="166"/>
    </location>
</feature>
<accession>T0YJH9</accession>
<dbReference type="PANTHER" id="PTHR43163:SF6">
    <property type="entry name" value="DIPEPTIDE TRANSPORT SYSTEM PERMEASE PROTEIN DPPB-RELATED"/>
    <property type="match status" value="1"/>
</dbReference>
<feature type="non-terminal residue" evidence="9">
    <location>
        <position position="175"/>
    </location>
</feature>
<dbReference type="GO" id="GO:0005886">
    <property type="term" value="C:plasma membrane"/>
    <property type="evidence" value="ECO:0007669"/>
    <property type="project" value="UniProtKB-SubCell"/>
</dbReference>
<evidence type="ECO:0000256" key="1">
    <source>
        <dbReference type="ARBA" id="ARBA00004651"/>
    </source>
</evidence>
<evidence type="ECO:0000313" key="9">
    <source>
        <dbReference type="EMBL" id="EQD33313.1"/>
    </source>
</evidence>
<gene>
    <name evidence="9" type="ORF">B1A_19103</name>
</gene>
<feature type="transmembrane region" description="Helical" evidence="7">
    <location>
        <begin position="95"/>
        <end position="118"/>
    </location>
</feature>